<protein>
    <submittedName>
        <fullName evidence="1">Uncharacterized protein</fullName>
    </submittedName>
</protein>
<reference evidence="1" key="1">
    <citation type="journal article" date="2021" name="Microb. Physiol.">
        <title>Proteogenomic Insights into the Physiology of Marine, Sulfate-Reducing, Filamentous Desulfonema limicola and Desulfonema magnum.</title>
        <authorList>
            <person name="Schnaars V."/>
            <person name="Wohlbrand L."/>
            <person name="Scheve S."/>
            <person name="Hinrichs C."/>
            <person name="Reinhardt R."/>
            <person name="Rabus R."/>
        </authorList>
    </citation>
    <scope>NUCLEOTIDE SEQUENCE</scope>
    <source>
        <strain evidence="1">4be13</strain>
    </source>
</reference>
<dbReference type="AlphaFoldDB" id="A0A975BND2"/>
<organism evidence="1 2">
    <name type="scientific">Desulfonema magnum</name>
    <dbReference type="NCBI Taxonomy" id="45655"/>
    <lineage>
        <taxon>Bacteria</taxon>
        <taxon>Pseudomonadati</taxon>
        <taxon>Thermodesulfobacteriota</taxon>
        <taxon>Desulfobacteria</taxon>
        <taxon>Desulfobacterales</taxon>
        <taxon>Desulfococcaceae</taxon>
        <taxon>Desulfonema</taxon>
    </lineage>
</organism>
<gene>
    <name evidence="1" type="ORF">dnm_047030</name>
</gene>
<keyword evidence="2" id="KW-1185">Reference proteome</keyword>
<dbReference type="Proteomes" id="UP000663722">
    <property type="component" value="Chromosome"/>
</dbReference>
<proteinExistence type="predicted"/>
<sequence length="48" mass="5525">MVTQFNAINAYEKAGFFAPVMKMFSDRKPGFSKCIFTVNDNKITMRDN</sequence>
<dbReference type="EMBL" id="CP061800">
    <property type="protein sequence ID" value="QTA88656.1"/>
    <property type="molecule type" value="Genomic_DNA"/>
</dbReference>
<name>A0A975BND2_9BACT</name>
<dbReference type="KEGG" id="dmm:dnm_047030"/>
<evidence type="ECO:0000313" key="2">
    <source>
        <dbReference type="Proteomes" id="UP000663722"/>
    </source>
</evidence>
<evidence type="ECO:0000313" key="1">
    <source>
        <dbReference type="EMBL" id="QTA88656.1"/>
    </source>
</evidence>
<accession>A0A975BND2</accession>